<feature type="compositionally biased region" description="Polar residues" evidence="1">
    <location>
        <begin position="10"/>
        <end position="19"/>
    </location>
</feature>
<dbReference type="Gene3D" id="2.40.10.220">
    <property type="entry name" value="predicted glycosyltransferase like domains"/>
    <property type="match status" value="1"/>
</dbReference>
<dbReference type="Proteomes" id="UP001623290">
    <property type="component" value="Chromosome"/>
</dbReference>
<keyword evidence="2" id="KW-1133">Transmembrane helix</keyword>
<feature type="region of interest" description="Disordered" evidence="1">
    <location>
        <begin position="1"/>
        <end position="29"/>
    </location>
</feature>
<reference evidence="3 4" key="1">
    <citation type="submission" date="2023-09" db="EMBL/GenBank/DDBJ databases">
        <title>Thioclava shenzhenensis sp. nov., a multidrug resistant bacteria-antagonizing species isolated from coastal seawater.</title>
        <authorList>
            <person name="Long M."/>
        </authorList>
    </citation>
    <scope>NUCLEOTIDE SEQUENCE [LARGE SCALE GENOMIC DNA]</scope>
    <source>
        <strain evidence="3 4">FTW29</strain>
    </source>
</reference>
<proteinExistence type="predicted"/>
<keyword evidence="4" id="KW-1185">Reference proteome</keyword>
<accession>A0ABZ1DZL6</accession>
<dbReference type="RefSeq" id="WP_406720786.1">
    <property type="nucleotide sequence ID" value="NZ_CP135443.1"/>
</dbReference>
<evidence type="ECO:0008006" key="5">
    <source>
        <dbReference type="Google" id="ProtNLM"/>
    </source>
</evidence>
<dbReference type="EMBL" id="CP135443">
    <property type="protein sequence ID" value="WRY33563.1"/>
    <property type="molecule type" value="Genomic_DNA"/>
</dbReference>
<evidence type="ECO:0000256" key="2">
    <source>
        <dbReference type="SAM" id="Phobius"/>
    </source>
</evidence>
<keyword evidence="2" id="KW-0812">Transmembrane</keyword>
<protein>
    <recommendedName>
        <fullName evidence="5">HlyD family secretion protein</fullName>
    </recommendedName>
</protein>
<sequence length="377" mass="39370">MSTMADPHRSNLTTRTAQSAFPPPDLTPDLALPGDHPLLELPFSAEIDGRQFLGQSISLMRAKLGGLADPHIVGEQRLLRVIFPFEGFNLTLPIPALVTDIDPGKGTIAVDFIDPSGSHLPQLRHVLNSYIAGDVISLGRVLGVALQPMQVAGAKGHAAATGGTGLGRRLVNGTLMLLATALLVGGGAWLLRERLFTLAIPAPAQALAAGPQLNAISAGQIDYIDPSAQMGEVAFSIRSTTGQTLAVAMPCDCNARSVGPQLGATVQEGQPVFQLSEADAPVVLKANIASDQLYALAQAREITAQFPDGTRIATHADAASLAAAAALGANRQVSVDLVPQTPLPADREGQLAQLTIHRATPLDSLVDQFTRKSVSEE</sequence>
<organism evidence="3 4">
    <name type="scientific">Thioclava litoralis</name>
    <dbReference type="NCBI Taxonomy" id="3076557"/>
    <lineage>
        <taxon>Bacteria</taxon>
        <taxon>Pseudomonadati</taxon>
        <taxon>Pseudomonadota</taxon>
        <taxon>Alphaproteobacteria</taxon>
        <taxon>Rhodobacterales</taxon>
        <taxon>Paracoccaceae</taxon>
        <taxon>Thioclava</taxon>
    </lineage>
</organism>
<feature type="transmembrane region" description="Helical" evidence="2">
    <location>
        <begin position="170"/>
        <end position="191"/>
    </location>
</feature>
<evidence type="ECO:0000313" key="3">
    <source>
        <dbReference type="EMBL" id="WRY33563.1"/>
    </source>
</evidence>
<evidence type="ECO:0000313" key="4">
    <source>
        <dbReference type="Proteomes" id="UP001623290"/>
    </source>
</evidence>
<keyword evidence="2" id="KW-0472">Membrane</keyword>
<evidence type="ECO:0000256" key="1">
    <source>
        <dbReference type="SAM" id="MobiDB-lite"/>
    </source>
</evidence>
<gene>
    <name evidence="3" type="ORF">RPE78_12905</name>
</gene>
<name>A0ABZ1DZL6_9RHOB</name>